<evidence type="ECO:0000313" key="2">
    <source>
        <dbReference type="EMBL" id="KAA6360160.1"/>
    </source>
</evidence>
<comment type="caution">
    <text evidence="2">The sequence shown here is derived from an EMBL/GenBank/DDBJ whole genome shotgun (WGS) entry which is preliminary data.</text>
</comment>
<dbReference type="AlphaFoldDB" id="A0A5J4TQE8"/>
<feature type="region of interest" description="Disordered" evidence="1">
    <location>
        <begin position="364"/>
        <end position="386"/>
    </location>
</feature>
<dbReference type="Proteomes" id="UP000324800">
    <property type="component" value="Unassembled WGS sequence"/>
</dbReference>
<feature type="compositionally biased region" description="Basic and acidic residues" evidence="1">
    <location>
        <begin position="16"/>
        <end position="26"/>
    </location>
</feature>
<feature type="compositionally biased region" description="Basic and acidic residues" evidence="1">
    <location>
        <begin position="470"/>
        <end position="480"/>
    </location>
</feature>
<proteinExistence type="predicted"/>
<feature type="compositionally biased region" description="Polar residues" evidence="1">
    <location>
        <begin position="112"/>
        <end position="140"/>
    </location>
</feature>
<gene>
    <name evidence="2" type="ORF">EZS28_044313</name>
</gene>
<evidence type="ECO:0000256" key="1">
    <source>
        <dbReference type="SAM" id="MobiDB-lite"/>
    </source>
</evidence>
<name>A0A5J4TQE8_9EUKA</name>
<feature type="compositionally biased region" description="Polar residues" evidence="1">
    <location>
        <begin position="481"/>
        <end position="495"/>
    </location>
</feature>
<feature type="region of interest" description="Disordered" evidence="1">
    <location>
        <begin position="183"/>
        <end position="221"/>
    </location>
</feature>
<sequence>LKKTKTSDTNAPLNKYETERKFRKYDQSNTHSQTSMSLGSYQSGLSTRTRSSSVSYGESFTTYSTNSSTYTSYLSSYTNGYPIHNKSEKIVIPHTGSSFSMEKKYETQYQSGISSNTCAPQGSRSITDSISGPTNSNQYNQRKRNVNKDIQIRPNIIQQGSSQSRVLSPSNLMSLSYSNTYSFDSIQRGGSSERHHRRRKKRGSDEEIQTDRRSSSDTESFEKRCWSPVNSFLTDTSSQLEYSTQDEDRDKILRRIKLQQQVQKHSEIKIPKSSPHRQFDSVTLAKDPRVSPMRALREKDYYKYPEDKRDSSIERIIKKTHRSTSLLKGEKNVYDSNNDKIKLQLNEQDKKNERDLHQRKIIGQVGAQSYSKSKSKERKKIKQQSDPIIYVSRTPQPIPVYIQQQLRRKKQNSVHEPDLNLSEDEDFKKKSFNELLQNNQKFNLFQMSSSNRSTLKKTKTSDTNAPLNKYETERKFRKYDQSNTHSQTSMSLGSY</sequence>
<feature type="compositionally biased region" description="Basic and acidic residues" evidence="1">
    <location>
        <begin position="203"/>
        <end position="221"/>
    </location>
</feature>
<evidence type="ECO:0000313" key="3">
    <source>
        <dbReference type="Proteomes" id="UP000324800"/>
    </source>
</evidence>
<accession>A0A5J4TQE8</accession>
<feature type="compositionally biased region" description="Basic residues" evidence="1">
    <location>
        <begin position="373"/>
        <end position="382"/>
    </location>
</feature>
<feature type="non-terminal residue" evidence="2">
    <location>
        <position position="495"/>
    </location>
</feature>
<organism evidence="2 3">
    <name type="scientific">Streblomastix strix</name>
    <dbReference type="NCBI Taxonomy" id="222440"/>
    <lineage>
        <taxon>Eukaryota</taxon>
        <taxon>Metamonada</taxon>
        <taxon>Preaxostyla</taxon>
        <taxon>Oxymonadida</taxon>
        <taxon>Streblomastigidae</taxon>
        <taxon>Streblomastix</taxon>
    </lineage>
</organism>
<feature type="compositionally biased region" description="Polar residues" evidence="1">
    <location>
        <begin position="27"/>
        <end position="58"/>
    </location>
</feature>
<dbReference type="EMBL" id="SNRW01027329">
    <property type="protein sequence ID" value="KAA6360160.1"/>
    <property type="molecule type" value="Genomic_DNA"/>
</dbReference>
<protein>
    <submittedName>
        <fullName evidence="2">Uncharacterized protein</fullName>
    </submittedName>
</protein>
<reference evidence="2 3" key="1">
    <citation type="submission" date="2019-03" db="EMBL/GenBank/DDBJ databases">
        <title>Single cell metagenomics reveals metabolic interactions within the superorganism composed of flagellate Streblomastix strix and complex community of Bacteroidetes bacteria on its surface.</title>
        <authorList>
            <person name="Treitli S.C."/>
            <person name="Kolisko M."/>
            <person name="Husnik F."/>
            <person name="Keeling P."/>
            <person name="Hampl V."/>
        </authorList>
    </citation>
    <scope>NUCLEOTIDE SEQUENCE [LARGE SCALE GENOMIC DNA]</scope>
    <source>
        <strain evidence="2">ST1C</strain>
    </source>
</reference>
<feature type="non-terminal residue" evidence="2">
    <location>
        <position position="1"/>
    </location>
</feature>
<feature type="region of interest" description="Disordered" evidence="1">
    <location>
        <begin position="1"/>
        <end position="58"/>
    </location>
</feature>
<feature type="region of interest" description="Disordered" evidence="1">
    <location>
        <begin position="112"/>
        <end position="151"/>
    </location>
</feature>
<feature type="region of interest" description="Disordered" evidence="1">
    <location>
        <begin position="448"/>
        <end position="495"/>
    </location>
</feature>